<dbReference type="EMBL" id="LCTZ01000002">
    <property type="protein sequence ID" value="KQC29640.1"/>
    <property type="molecule type" value="Genomic_DNA"/>
</dbReference>
<dbReference type="OrthoDB" id="9975198at2"/>
<keyword evidence="1" id="KW-0472">Membrane</keyword>
<feature type="transmembrane region" description="Helical" evidence="1">
    <location>
        <begin position="58"/>
        <end position="83"/>
    </location>
</feature>
<reference evidence="2 3" key="1">
    <citation type="submission" date="2015-04" db="EMBL/GenBank/DDBJ databases">
        <title>Complete genome of flavobacterium.</title>
        <authorList>
            <person name="Kwon Y.M."/>
            <person name="Kim S.-J."/>
        </authorList>
    </citation>
    <scope>NUCLEOTIDE SEQUENCE [LARGE SCALE GENOMIC DNA]</scope>
    <source>
        <strain evidence="2 3">DK169</strain>
    </source>
</reference>
<evidence type="ECO:0000313" key="3">
    <source>
        <dbReference type="Proteomes" id="UP000050827"/>
    </source>
</evidence>
<accession>A0A0Q0WVW9</accession>
<protein>
    <submittedName>
        <fullName evidence="2">Uncharacterized protein</fullName>
    </submittedName>
</protein>
<dbReference type="RefSeq" id="WP_055393613.1">
    <property type="nucleotide sequence ID" value="NZ_LCTZ01000002.1"/>
</dbReference>
<comment type="caution">
    <text evidence="2">The sequence shown here is derived from an EMBL/GenBank/DDBJ whole genome shotgun (WGS) entry which is preliminary data.</text>
</comment>
<feature type="transmembrane region" description="Helical" evidence="1">
    <location>
        <begin position="26"/>
        <end position="46"/>
    </location>
</feature>
<name>A0A0Q0WVW9_9FLAO</name>
<dbReference type="AlphaFoldDB" id="A0A0Q0WVW9"/>
<organism evidence="2 3">
    <name type="scientific">Flagellimonas eckloniae</name>
    <dbReference type="NCBI Taxonomy" id="346185"/>
    <lineage>
        <taxon>Bacteria</taxon>
        <taxon>Pseudomonadati</taxon>
        <taxon>Bacteroidota</taxon>
        <taxon>Flavobacteriia</taxon>
        <taxon>Flavobacteriales</taxon>
        <taxon>Flavobacteriaceae</taxon>
        <taxon>Flagellimonas</taxon>
    </lineage>
</organism>
<sequence>MILILPIIALALWILSIFLVKSWRHFWLYLITNFLIVLIYTINTLYGKLEFIGHDEYGLGRLMLLFVFPIAHAVIGFIFALVINRFISASK</sequence>
<gene>
    <name evidence="2" type="ORF">AAY42_06880</name>
</gene>
<keyword evidence="3" id="KW-1185">Reference proteome</keyword>
<dbReference type="STRING" id="346185.AAY42_06880"/>
<keyword evidence="1" id="KW-0812">Transmembrane</keyword>
<evidence type="ECO:0000256" key="1">
    <source>
        <dbReference type="SAM" id="Phobius"/>
    </source>
</evidence>
<proteinExistence type="predicted"/>
<dbReference type="Proteomes" id="UP000050827">
    <property type="component" value="Unassembled WGS sequence"/>
</dbReference>
<evidence type="ECO:0000313" key="2">
    <source>
        <dbReference type="EMBL" id="KQC29640.1"/>
    </source>
</evidence>
<keyword evidence="1" id="KW-1133">Transmembrane helix</keyword>